<sequence length="81" mass="9747">MQWRDILAYTERLKEYMSRLEKARYVQSITTRNVENLVDYTTAGFGELQRCFKCPQVCRYHGCQVDTYKRSYFALLRAHIL</sequence>
<proteinExistence type="predicted"/>
<comment type="caution">
    <text evidence="1">The sequence shown here is derived from an EMBL/GenBank/DDBJ whole genome shotgun (WGS) entry which is preliminary data.</text>
</comment>
<reference evidence="1 2" key="1">
    <citation type="journal article" date="2017" name="Curr. Biol.">
        <title>The Evolution of Venom by Co-option of Single-Copy Genes.</title>
        <authorList>
            <person name="Martinson E.O."/>
            <person name="Mrinalini"/>
            <person name="Kelkar Y.D."/>
            <person name="Chang C.H."/>
            <person name="Werren J.H."/>
        </authorList>
    </citation>
    <scope>NUCLEOTIDE SEQUENCE [LARGE SCALE GENOMIC DNA]</scope>
    <source>
        <strain evidence="1 2">Alberta</strain>
        <tissue evidence="1">Whole body</tissue>
    </source>
</reference>
<organism evidence="1 2">
    <name type="scientific">Trichomalopsis sarcophagae</name>
    <dbReference type="NCBI Taxonomy" id="543379"/>
    <lineage>
        <taxon>Eukaryota</taxon>
        <taxon>Metazoa</taxon>
        <taxon>Ecdysozoa</taxon>
        <taxon>Arthropoda</taxon>
        <taxon>Hexapoda</taxon>
        <taxon>Insecta</taxon>
        <taxon>Pterygota</taxon>
        <taxon>Neoptera</taxon>
        <taxon>Endopterygota</taxon>
        <taxon>Hymenoptera</taxon>
        <taxon>Apocrita</taxon>
        <taxon>Proctotrupomorpha</taxon>
        <taxon>Chalcidoidea</taxon>
        <taxon>Pteromalidae</taxon>
        <taxon>Pteromalinae</taxon>
        <taxon>Trichomalopsis</taxon>
    </lineage>
</organism>
<keyword evidence="2" id="KW-1185">Reference proteome</keyword>
<protein>
    <submittedName>
        <fullName evidence="1">Uncharacterized protein</fullName>
    </submittedName>
</protein>
<dbReference type="Proteomes" id="UP000215335">
    <property type="component" value="Unassembled WGS sequence"/>
</dbReference>
<name>A0A232ELJ5_9HYME</name>
<evidence type="ECO:0000313" key="1">
    <source>
        <dbReference type="EMBL" id="OXU19230.1"/>
    </source>
</evidence>
<dbReference type="AlphaFoldDB" id="A0A232ELJ5"/>
<dbReference type="EMBL" id="NNAY01003545">
    <property type="protein sequence ID" value="OXU19230.1"/>
    <property type="molecule type" value="Genomic_DNA"/>
</dbReference>
<evidence type="ECO:0000313" key="2">
    <source>
        <dbReference type="Proteomes" id="UP000215335"/>
    </source>
</evidence>
<gene>
    <name evidence="1" type="ORF">TSAR_011351</name>
</gene>
<accession>A0A232ELJ5</accession>